<evidence type="ECO:0000256" key="2">
    <source>
        <dbReference type="ARBA" id="ARBA00008657"/>
    </source>
</evidence>
<dbReference type="Pfam" id="PF04381">
    <property type="entry name" value="RdgC"/>
    <property type="match status" value="1"/>
</dbReference>
<dbReference type="EMBL" id="JAJAXM010000002">
    <property type="protein sequence ID" value="MCG9024550.1"/>
    <property type="molecule type" value="Genomic_DNA"/>
</dbReference>
<dbReference type="GeneID" id="75109045"/>
<reference evidence="8 10" key="4">
    <citation type="submission" date="2021-10" db="EMBL/GenBank/DDBJ databases">
        <title>Whole-genome sequencing analysis of Laribacter hongkongensis: virulence gene profiles, carbohydrate-active enzyme prediction, and antimicrobial resistance characterization.</title>
        <authorList>
            <person name="Yuan P."/>
            <person name="Zhan Y."/>
            <person name="Chen D."/>
        </authorList>
    </citation>
    <scope>NUCLEOTIDE SEQUENCE [LARGE SCALE GENOMIC DNA]</scope>
    <source>
        <strain evidence="8 10">W67</strain>
    </source>
</reference>
<sequence>MWFRQLALFRLPPDARPDLAKLEAGMEQHCFAPPSGLEWSSQGFVAPAGHAPDRLLHPLAGGALATLKREDKVLPAAVIRDVLESKVADIEAREARPVGRKEKRELKEQVTDDLLPRAFTKTGRTRALLDVQAGWILVDAAGQKAEALVSALREALPPFPARLPHTQLSPGSAMTGWLAGEVPDGFELDCDCELKSPGDDGATVRCSKQDLTAPEVRQHLDTGKVVTRLGLVWQERIRFVLTEQLELKRLQFLDVLEEQASQAGDDAPALFDATATLMLGELRHLVADLIAALGGETEA</sequence>
<dbReference type="EMBL" id="CP022115">
    <property type="protein sequence ID" value="ASJ23545.1"/>
    <property type="molecule type" value="Genomic_DNA"/>
</dbReference>
<reference evidence="9" key="2">
    <citation type="submission" date="2017-06" db="EMBL/GenBank/DDBJ databases">
        <title>Whole genome sequence of Laribacter hongkongensis LHGZ1.</title>
        <authorList>
            <person name="Chen D."/>
            <person name="Wu H."/>
            <person name="Chen J."/>
        </authorList>
    </citation>
    <scope>NUCLEOTIDE SEQUENCE [LARGE SCALE GENOMIC DNA]</scope>
    <source>
        <strain evidence="9">LHGZ1</strain>
    </source>
</reference>
<comment type="function">
    <text evidence="6">May be involved in recombination.</text>
</comment>
<dbReference type="PANTHER" id="PTHR38103">
    <property type="entry name" value="RECOMBINATION-ASSOCIATED PROTEIN RDGC"/>
    <property type="match status" value="1"/>
</dbReference>
<name>A0A248LGD3_9NEIS</name>
<proteinExistence type="inferred from homology"/>
<dbReference type="HAMAP" id="MF_00194">
    <property type="entry name" value="RdgC"/>
    <property type="match status" value="1"/>
</dbReference>
<evidence type="ECO:0000256" key="3">
    <source>
        <dbReference type="ARBA" id="ARBA00022296"/>
    </source>
</evidence>
<comment type="subcellular location">
    <subcellularLocation>
        <location evidence="1 6">Cytoplasm</location>
        <location evidence="1 6">Nucleoid</location>
    </subcellularLocation>
</comment>
<evidence type="ECO:0000313" key="10">
    <source>
        <dbReference type="Proteomes" id="UP001200247"/>
    </source>
</evidence>
<dbReference type="PANTHER" id="PTHR38103:SF1">
    <property type="entry name" value="RECOMBINATION-ASSOCIATED PROTEIN RDGC"/>
    <property type="match status" value="1"/>
</dbReference>
<evidence type="ECO:0000256" key="1">
    <source>
        <dbReference type="ARBA" id="ARBA00004453"/>
    </source>
</evidence>
<accession>A0A248LGD3</accession>
<keyword evidence="4 6" id="KW-0963">Cytoplasm</keyword>
<evidence type="ECO:0000313" key="8">
    <source>
        <dbReference type="EMBL" id="MCG9024550.1"/>
    </source>
</evidence>
<dbReference type="Proteomes" id="UP001200247">
    <property type="component" value="Unassembled WGS sequence"/>
</dbReference>
<dbReference type="AlphaFoldDB" id="A0A248LGD3"/>
<gene>
    <name evidence="6 7" type="primary">rdgC</name>
    <name evidence="8" type="ORF">LH440_01280</name>
    <name evidence="7" type="ORF">LHGZ1_0714</name>
</gene>
<evidence type="ECO:0000313" key="9">
    <source>
        <dbReference type="Proteomes" id="UP000197424"/>
    </source>
</evidence>
<dbReference type="GO" id="GO:0000018">
    <property type="term" value="P:regulation of DNA recombination"/>
    <property type="evidence" value="ECO:0007669"/>
    <property type="project" value="TreeGrafter"/>
</dbReference>
<protein>
    <recommendedName>
        <fullName evidence="3 6">Recombination-associated protein RdgC</fullName>
    </recommendedName>
</protein>
<reference evidence="7" key="3">
    <citation type="submission" date="2017-06" db="EMBL/GenBank/DDBJ databases">
        <authorList>
            <person name="Kim H.J."/>
            <person name="Triplett B.A."/>
        </authorList>
    </citation>
    <scope>NUCLEOTIDE SEQUENCE</scope>
    <source>
        <strain evidence="7">HLGZ1</strain>
    </source>
</reference>
<organism evidence="7 9">
    <name type="scientific">Laribacter hongkongensis</name>
    <dbReference type="NCBI Taxonomy" id="168471"/>
    <lineage>
        <taxon>Bacteria</taxon>
        <taxon>Pseudomonadati</taxon>
        <taxon>Pseudomonadota</taxon>
        <taxon>Betaproteobacteria</taxon>
        <taxon>Neisseriales</taxon>
        <taxon>Aquaspirillaceae</taxon>
        <taxon>Laribacter</taxon>
    </lineage>
</organism>
<dbReference type="OMA" id="TGWVPPM"/>
<evidence type="ECO:0000256" key="6">
    <source>
        <dbReference type="HAMAP-Rule" id="MF_00194"/>
    </source>
</evidence>
<dbReference type="InterPro" id="IPR007476">
    <property type="entry name" value="RdgC"/>
</dbReference>
<dbReference type="GO" id="GO:0006310">
    <property type="term" value="P:DNA recombination"/>
    <property type="evidence" value="ECO:0007669"/>
    <property type="project" value="UniProtKB-UniRule"/>
</dbReference>
<comment type="similarity">
    <text evidence="2 6">Belongs to the RdgC family.</text>
</comment>
<dbReference type="GO" id="GO:0005737">
    <property type="term" value="C:cytoplasm"/>
    <property type="evidence" value="ECO:0007669"/>
    <property type="project" value="UniProtKB-UniRule"/>
</dbReference>
<dbReference type="GO" id="GO:0003690">
    <property type="term" value="F:double-stranded DNA binding"/>
    <property type="evidence" value="ECO:0007669"/>
    <property type="project" value="TreeGrafter"/>
</dbReference>
<dbReference type="RefSeq" id="WP_012696205.1">
    <property type="nucleotide sequence ID" value="NZ_CP022115.1"/>
</dbReference>
<evidence type="ECO:0000256" key="5">
    <source>
        <dbReference type="ARBA" id="ARBA00023172"/>
    </source>
</evidence>
<keyword evidence="5 6" id="KW-0233">DNA recombination</keyword>
<dbReference type="GO" id="GO:0043590">
    <property type="term" value="C:bacterial nucleoid"/>
    <property type="evidence" value="ECO:0007669"/>
    <property type="project" value="TreeGrafter"/>
</dbReference>
<evidence type="ECO:0000313" key="7">
    <source>
        <dbReference type="EMBL" id="ASJ23545.1"/>
    </source>
</evidence>
<evidence type="ECO:0000256" key="4">
    <source>
        <dbReference type="ARBA" id="ARBA00022490"/>
    </source>
</evidence>
<dbReference type="SMR" id="A0A248LGD3"/>
<dbReference type="OrthoDB" id="5290530at2"/>
<reference evidence="7" key="1">
    <citation type="journal article" date="2017" name="J. Antimicrob. Chemother.">
        <title>Emergence and genomic analysis of MDR Laribacter hongkongensis strain HLGZ1 from Guangzhou, China.</title>
        <authorList>
            <person name="Wu H.K."/>
            <person name="Chen J.H."/>
            <person name="Yang L."/>
            <person name="Li A.R."/>
            <person name="Su D.H."/>
            <person name="Lin Y.P."/>
            <person name="Chen D.Q."/>
        </authorList>
    </citation>
    <scope>NUCLEOTIDE SEQUENCE</scope>
    <source>
        <strain evidence="7">HLGZ1</strain>
    </source>
</reference>
<dbReference type="Proteomes" id="UP000197424">
    <property type="component" value="Chromosome"/>
</dbReference>
<dbReference type="NCBIfam" id="NF001464">
    <property type="entry name" value="PRK00321.1-5"/>
    <property type="match status" value="1"/>
</dbReference>